<organism evidence="4">
    <name type="scientific">uncultured Acidimicrobiales bacterium</name>
    <dbReference type="NCBI Taxonomy" id="310071"/>
    <lineage>
        <taxon>Bacteria</taxon>
        <taxon>Bacillati</taxon>
        <taxon>Actinomycetota</taxon>
        <taxon>Acidimicrobiia</taxon>
        <taxon>Acidimicrobiales</taxon>
        <taxon>environmental samples</taxon>
    </lineage>
</organism>
<sequence>MTATFKALVVDDAPDIRLLAELVLSMAGFTVSAASSGREALQRLAHNDLPDIVLLDVQMPEVDGWETLTRVRADRRTAGLPVVLCTVKGLPEDTLKGWTLGCDGYLGKPFDIGGLVEELQGVLQRSPDQREALRRQKITELARAVR</sequence>
<dbReference type="PROSITE" id="PS50110">
    <property type="entry name" value="RESPONSE_REGULATORY"/>
    <property type="match status" value="1"/>
</dbReference>
<dbReference type="SMART" id="SM00448">
    <property type="entry name" value="REC"/>
    <property type="match status" value="1"/>
</dbReference>
<accession>A0A6J4I6C4</accession>
<keyword evidence="1 2" id="KW-0597">Phosphoprotein</keyword>
<protein>
    <recommendedName>
        <fullName evidence="3">Response regulatory domain-containing protein</fullName>
    </recommendedName>
</protein>
<dbReference type="Gene3D" id="3.40.50.2300">
    <property type="match status" value="1"/>
</dbReference>
<feature type="modified residue" description="4-aspartylphosphate" evidence="2">
    <location>
        <position position="56"/>
    </location>
</feature>
<dbReference type="SUPFAM" id="SSF52172">
    <property type="entry name" value="CheY-like"/>
    <property type="match status" value="1"/>
</dbReference>
<gene>
    <name evidence="4" type="ORF">AVDCRST_MAG10-1625</name>
</gene>
<dbReference type="GO" id="GO:0000160">
    <property type="term" value="P:phosphorelay signal transduction system"/>
    <property type="evidence" value="ECO:0007669"/>
    <property type="project" value="InterPro"/>
</dbReference>
<evidence type="ECO:0000313" key="4">
    <source>
        <dbReference type="EMBL" id="CAA9241584.1"/>
    </source>
</evidence>
<dbReference type="InterPro" id="IPR011006">
    <property type="entry name" value="CheY-like_superfamily"/>
</dbReference>
<dbReference type="Pfam" id="PF00072">
    <property type="entry name" value="Response_reg"/>
    <property type="match status" value="1"/>
</dbReference>
<reference evidence="4" key="1">
    <citation type="submission" date="2020-02" db="EMBL/GenBank/DDBJ databases">
        <authorList>
            <person name="Meier V. D."/>
        </authorList>
    </citation>
    <scope>NUCLEOTIDE SEQUENCE</scope>
    <source>
        <strain evidence="4">AVDCRST_MAG10</strain>
    </source>
</reference>
<dbReference type="AlphaFoldDB" id="A0A6J4I6C4"/>
<dbReference type="InterPro" id="IPR001789">
    <property type="entry name" value="Sig_transdc_resp-reg_receiver"/>
</dbReference>
<proteinExistence type="predicted"/>
<feature type="domain" description="Response regulatory" evidence="3">
    <location>
        <begin position="6"/>
        <end position="123"/>
    </location>
</feature>
<evidence type="ECO:0000259" key="3">
    <source>
        <dbReference type="PROSITE" id="PS50110"/>
    </source>
</evidence>
<dbReference type="PANTHER" id="PTHR44591:SF3">
    <property type="entry name" value="RESPONSE REGULATORY DOMAIN-CONTAINING PROTEIN"/>
    <property type="match status" value="1"/>
</dbReference>
<dbReference type="EMBL" id="CADCTB010000108">
    <property type="protein sequence ID" value="CAA9241584.1"/>
    <property type="molecule type" value="Genomic_DNA"/>
</dbReference>
<name>A0A6J4I6C4_9ACTN</name>
<dbReference type="InterPro" id="IPR050595">
    <property type="entry name" value="Bact_response_regulator"/>
</dbReference>
<evidence type="ECO:0000256" key="1">
    <source>
        <dbReference type="ARBA" id="ARBA00022553"/>
    </source>
</evidence>
<evidence type="ECO:0000256" key="2">
    <source>
        <dbReference type="PROSITE-ProRule" id="PRU00169"/>
    </source>
</evidence>
<dbReference type="PANTHER" id="PTHR44591">
    <property type="entry name" value="STRESS RESPONSE REGULATOR PROTEIN 1"/>
    <property type="match status" value="1"/>
</dbReference>